<feature type="region of interest" description="Disordered" evidence="1">
    <location>
        <begin position="215"/>
        <end position="246"/>
    </location>
</feature>
<dbReference type="EMBL" id="BAAAQD010000033">
    <property type="protein sequence ID" value="GAA1563564.1"/>
    <property type="molecule type" value="Genomic_DNA"/>
</dbReference>
<evidence type="ECO:0000313" key="3">
    <source>
        <dbReference type="Proteomes" id="UP001501470"/>
    </source>
</evidence>
<evidence type="ECO:0000313" key="2">
    <source>
        <dbReference type="EMBL" id="GAA1563564.1"/>
    </source>
</evidence>
<dbReference type="RefSeq" id="WP_344512554.1">
    <property type="nucleotide sequence ID" value="NZ_BAAAQD010000033.1"/>
</dbReference>
<accession>A0ABN2CSH8</accession>
<gene>
    <name evidence="2" type="ORF">GCM10009827_101470</name>
</gene>
<organism evidence="2 3">
    <name type="scientific">Dactylosporangium maewongense</name>
    <dbReference type="NCBI Taxonomy" id="634393"/>
    <lineage>
        <taxon>Bacteria</taxon>
        <taxon>Bacillati</taxon>
        <taxon>Actinomycetota</taxon>
        <taxon>Actinomycetes</taxon>
        <taxon>Micromonosporales</taxon>
        <taxon>Micromonosporaceae</taxon>
        <taxon>Dactylosporangium</taxon>
    </lineage>
</organism>
<sequence length="328" mass="33051">MVADPPSRAVPGLPAGSRVLVLPGEAPFAERYATLMASRVVDAAYAQDHTQLFVGVCGACTMCTTYASTVMVAASRAMISTTRFVPATAAPALDPGSGAAAAPPSARYGFGQELVVGSYADAVQASKRAAAEVGAGDGNVPGPYGNHGHYALAVYTVGILDGLPEPPDTIWLPHDDGIGVAVDAALRLLGWPTTLIAVTAGPADAATTAVPTDRIPAARTSDDDHGAGGRSPWPLSPLQPRLGSRTGANHTVTVEAGQTERARRLLSAAGIFAKDAGALGVAGLLYARHTGGTAAGIGAGRHVALVDPSGRADDPRPEATAAGEDRPS</sequence>
<name>A0ABN2CSH8_9ACTN</name>
<protein>
    <submittedName>
        <fullName evidence="2">Uncharacterized protein</fullName>
    </submittedName>
</protein>
<comment type="caution">
    <text evidence="2">The sequence shown here is derived from an EMBL/GenBank/DDBJ whole genome shotgun (WGS) entry which is preliminary data.</text>
</comment>
<feature type="compositionally biased region" description="Basic and acidic residues" evidence="1">
    <location>
        <begin position="310"/>
        <end position="328"/>
    </location>
</feature>
<proteinExistence type="predicted"/>
<dbReference type="Proteomes" id="UP001501470">
    <property type="component" value="Unassembled WGS sequence"/>
</dbReference>
<dbReference type="InterPro" id="IPR036052">
    <property type="entry name" value="TrpB-like_PALP_sf"/>
</dbReference>
<evidence type="ECO:0000256" key="1">
    <source>
        <dbReference type="SAM" id="MobiDB-lite"/>
    </source>
</evidence>
<reference evidence="2 3" key="1">
    <citation type="journal article" date="2019" name="Int. J. Syst. Evol. Microbiol.">
        <title>The Global Catalogue of Microorganisms (GCM) 10K type strain sequencing project: providing services to taxonomists for standard genome sequencing and annotation.</title>
        <authorList>
            <consortium name="The Broad Institute Genomics Platform"/>
            <consortium name="The Broad Institute Genome Sequencing Center for Infectious Disease"/>
            <person name="Wu L."/>
            <person name="Ma J."/>
        </authorList>
    </citation>
    <scope>NUCLEOTIDE SEQUENCE [LARGE SCALE GENOMIC DNA]</scope>
    <source>
        <strain evidence="2 3">JCM 15933</strain>
    </source>
</reference>
<feature type="region of interest" description="Disordered" evidence="1">
    <location>
        <begin position="306"/>
        <end position="328"/>
    </location>
</feature>
<dbReference type="SUPFAM" id="SSF53686">
    <property type="entry name" value="Tryptophan synthase beta subunit-like PLP-dependent enzymes"/>
    <property type="match status" value="1"/>
</dbReference>
<keyword evidence="3" id="KW-1185">Reference proteome</keyword>